<sequence>MGIRFRIRRLSLLQTFSLLIFIQGAIAALDTFRVALARLNDACIQAPLGQAAGWIAILSCHGLAVAMKVAAVCPRVRSLLTLKSVLAAFNMARGTLLHLLLVVTRIADILMAELAFHDGLLFLNAVRPT</sequence>
<keyword evidence="1" id="KW-0472">Membrane</keyword>
<protein>
    <submittedName>
        <fullName evidence="2">Uncharacterized protein</fullName>
    </submittedName>
</protein>
<keyword evidence="1" id="KW-1133">Transmembrane helix</keyword>
<feature type="transmembrane region" description="Helical" evidence="1">
    <location>
        <begin position="85"/>
        <end position="107"/>
    </location>
</feature>
<evidence type="ECO:0000313" key="2">
    <source>
        <dbReference type="EMBL" id="SCZ13186.1"/>
    </source>
</evidence>
<keyword evidence="3" id="KW-1185">Reference proteome</keyword>
<evidence type="ECO:0000313" key="3">
    <source>
        <dbReference type="Proteomes" id="UP000199569"/>
    </source>
</evidence>
<reference evidence="2 3" key="1">
    <citation type="submission" date="2016-10" db="EMBL/GenBank/DDBJ databases">
        <authorList>
            <person name="de Groot N.N."/>
        </authorList>
    </citation>
    <scope>NUCLEOTIDE SEQUENCE [LARGE SCALE GENOMIC DNA]</scope>
    <source>
        <strain evidence="2 3">CGMCC 1.7666</strain>
    </source>
</reference>
<evidence type="ECO:0000256" key="1">
    <source>
        <dbReference type="SAM" id="Phobius"/>
    </source>
</evidence>
<dbReference type="AlphaFoldDB" id="A0A1G5LK43"/>
<keyword evidence="1" id="KW-0812">Transmembrane</keyword>
<organism evidence="2 3">
    <name type="scientific">Microvirga guangxiensis</name>
    <dbReference type="NCBI Taxonomy" id="549386"/>
    <lineage>
        <taxon>Bacteria</taxon>
        <taxon>Pseudomonadati</taxon>
        <taxon>Pseudomonadota</taxon>
        <taxon>Alphaproteobacteria</taxon>
        <taxon>Hyphomicrobiales</taxon>
        <taxon>Methylobacteriaceae</taxon>
        <taxon>Microvirga</taxon>
    </lineage>
</organism>
<dbReference type="EMBL" id="FMVJ01000020">
    <property type="protein sequence ID" value="SCZ13186.1"/>
    <property type="molecule type" value="Genomic_DNA"/>
</dbReference>
<name>A0A1G5LK43_9HYPH</name>
<dbReference type="Proteomes" id="UP000199569">
    <property type="component" value="Unassembled WGS sequence"/>
</dbReference>
<proteinExistence type="predicted"/>
<feature type="transmembrane region" description="Helical" evidence="1">
    <location>
        <begin position="51"/>
        <end position="73"/>
    </location>
</feature>
<accession>A0A1G5LK43</accession>
<gene>
    <name evidence="2" type="ORF">SAMN02927923_04425</name>
</gene>